<dbReference type="Pfam" id="PF00005">
    <property type="entry name" value="ABC_tran"/>
    <property type="match status" value="1"/>
</dbReference>
<dbReference type="InterPro" id="IPR003593">
    <property type="entry name" value="AAA+_ATPase"/>
</dbReference>
<evidence type="ECO:0000313" key="4">
    <source>
        <dbReference type="EMBL" id="MBO8479783.1"/>
    </source>
</evidence>
<reference evidence="4" key="1">
    <citation type="submission" date="2020-10" db="EMBL/GenBank/DDBJ databases">
        <authorList>
            <person name="Gilroy R."/>
        </authorList>
    </citation>
    <scope>NUCLEOTIDE SEQUENCE</scope>
    <source>
        <strain evidence="4">B3-1481</strain>
    </source>
</reference>
<dbReference type="AlphaFoldDB" id="A0A9D9IWA0"/>
<evidence type="ECO:0000259" key="3">
    <source>
        <dbReference type="PROSITE" id="PS50893"/>
    </source>
</evidence>
<keyword evidence="1" id="KW-0547">Nucleotide-binding</keyword>
<dbReference type="EMBL" id="JADILW010000024">
    <property type="protein sequence ID" value="MBO8479783.1"/>
    <property type="molecule type" value="Genomic_DNA"/>
</dbReference>
<comment type="caution">
    <text evidence="4">The sequence shown here is derived from an EMBL/GenBank/DDBJ whole genome shotgun (WGS) entry which is preliminary data.</text>
</comment>
<dbReference type="SUPFAM" id="SSF52540">
    <property type="entry name" value="P-loop containing nucleoside triphosphate hydrolases"/>
    <property type="match status" value="1"/>
</dbReference>
<evidence type="ECO:0000313" key="5">
    <source>
        <dbReference type="Proteomes" id="UP000823769"/>
    </source>
</evidence>
<keyword evidence="2 4" id="KW-0067">ATP-binding</keyword>
<feature type="domain" description="ABC transporter" evidence="3">
    <location>
        <begin position="2"/>
        <end position="226"/>
    </location>
</feature>
<evidence type="ECO:0000256" key="2">
    <source>
        <dbReference type="ARBA" id="ARBA00022840"/>
    </source>
</evidence>
<sequence>MIQINNLAFSYGSAEVLRNISMNLEPGRIYGLLGENGVGKTTLLTLLCGLKKCGAGTIDIDGRDPYRRDPGLLSELCYLPDEVAPENDRAASWAAGRGRFWPGFTMERFYEIMRVFENDPSKKMNAMSSGQLKKTYISFALACNTRYIFLDEPTNGLDIPSKAQFRTAILKYTPEDSTIVISTHQVRDLEDIIDPIIILDRQDVLLNASVEEITSKLYFDYSSTLNPASLYSEQLPGGFIQVYPNIGKKDCKINVEALFNTVHKNKDLVKRLFSNEQNI</sequence>
<proteinExistence type="predicted"/>
<evidence type="ECO:0000256" key="1">
    <source>
        <dbReference type="ARBA" id="ARBA00022741"/>
    </source>
</evidence>
<dbReference type="InterPro" id="IPR027417">
    <property type="entry name" value="P-loop_NTPase"/>
</dbReference>
<dbReference type="GO" id="GO:0016887">
    <property type="term" value="F:ATP hydrolysis activity"/>
    <property type="evidence" value="ECO:0007669"/>
    <property type="project" value="InterPro"/>
</dbReference>
<dbReference type="PANTHER" id="PTHR43158:SF2">
    <property type="entry name" value="SKFA PEPTIDE EXPORT ATP-BINDING PROTEIN SKFE"/>
    <property type="match status" value="1"/>
</dbReference>
<dbReference type="SMART" id="SM00382">
    <property type="entry name" value="AAA"/>
    <property type="match status" value="1"/>
</dbReference>
<dbReference type="InterPro" id="IPR003439">
    <property type="entry name" value="ABC_transporter-like_ATP-bd"/>
</dbReference>
<organism evidence="4 5">
    <name type="scientific">Candidatus Cryptobacteroides avistercoris</name>
    <dbReference type="NCBI Taxonomy" id="2840758"/>
    <lineage>
        <taxon>Bacteria</taxon>
        <taxon>Pseudomonadati</taxon>
        <taxon>Bacteroidota</taxon>
        <taxon>Bacteroidia</taxon>
        <taxon>Bacteroidales</taxon>
        <taxon>Candidatus Cryptobacteroides</taxon>
    </lineage>
</organism>
<dbReference type="GO" id="GO:0005524">
    <property type="term" value="F:ATP binding"/>
    <property type="evidence" value="ECO:0007669"/>
    <property type="project" value="UniProtKB-KW"/>
</dbReference>
<gene>
    <name evidence="4" type="ORF">IAB76_01530</name>
</gene>
<dbReference type="Proteomes" id="UP000823769">
    <property type="component" value="Unassembled WGS sequence"/>
</dbReference>
<accession>A0A9D9IWA0</accession>
<dbReference type="PANTHER" id="PTHR43158">
    <property type="entry name" value="SKFA PEPTIDE EXPORT ATP-BINDING PROTEIN SKFE"/>
    <property type="match status" value="1"/>
</dbReference>
<reference evidence="4" key="2">
    <citation type="journal article" date="2021" name="PeerJ">
        <title>Extensive microbial diversity within the chicken gut microbiome revealed by metagenomics and culture.</title>
        <authorList>
            <person name="Gilroy R."/>
            <person name="Ravi A."/>
            <person name="Getino M."/>
            <person name="Pursley I."/>
            <person name="Horton D.L."/>
            <person name="Alikhan N.F."/>
            <person name="Baker D."/>
            <person name="Gharbi K."/>
            <person name="Hall N."/>
            <person name="Watson M."/>
            <person name="Adriaenssens E.M."/>
            <person name="Foster-Nyarko E."/>
            <person name="Jarju S."/>
            <person name="Secka A."/>
            <person name="Antonio M."/>
            <person name="Oren A."/>
            <person name="Chaudhuri R.R."/>
            <person name="La Ragione R."/>
            <person name="Hildebrand F."/>
            <person name="Pallen M.J."/>
        </authorList>
    </citation>
    <scope>NUCLEOTIDE SEQUENCE</scope>
    <source>
        <strain evidence="4">B3-1481</strain>
    </source>
</reference>
<dbReference type="PROSITE" id="PS50893">
    <property type="entry name" value="ABC_TRANSPORTER_2"/>
    <property type="match status" value="1"/>
</dbReference>
<name>A0A9D9IWA0_9BACT</name>
<dbReference type="Gene3D" id="3.40.50.300">
    <property type="entry name" value="P-loop containing nucleotide triphosphate hydrolases"/>
    <property type="match status" value="1"/>
</dbReference>
<protein>
    <submittedName>
        <fullName evidence="4">ATP-binding cassette domain-containing protein</fullName>
    </submittedName>
</protein>